<protein>
    <submittedName>
        <fullName evidence="1">Uncharacterized protein</fullName>
    </submittedName>
</protein>
<dbReference type="EMBL" id="QMBQ01000006">
    <property type="protein sequence ID" value="RAZ74393.1"/>
    <property type="molecule type" value="Genomic_DNA"/>
</dbReference>
<name>A0A330GSH2_9HYPH</name>
<proteinExistence type="predicted"/>
<dbReference type="AlphaFoldDB" id="A0A330GSH2"/>
<reference evidence="2" key="1">
    <citation type="submission" date="2018-06" db="EMBL/GenBank/DDBJ databases">
        <authorList>
            <person name="Helene L.C."/>
            <person name="Dall'Agnol R."/>
            <person name="Delamuta J.R."/>
            <person name="Hungria M."/>
        </authorList>
    </citation>
    <scope>NUCLEOTIDE SEQUENCE [LARGE SCALE GENOMIC DNA]</scope>
    <source>
        <strain evidence="2">CNPSo 3140</strain>
    </source>
</reference>
<sequence>MSRGLGSKQILFLKAIRSIEQTDRDSFWRTSAVMEQAFALSTELQEIERRRNEAAAASDARIKQLALEGDQRAKLLMSLTRALGVHRRWDVGEHHDRKRRAPEWLEHHLNPSRTLALLERRGLVARITGGVRLTEAGRQASEA</sequence>
<evidence type="ECO:0000313" key="1">
    <source>
        <dbReference type="EMBL" id="RAZ74393.1"/>
    </source>
</evidence>
<gene>
    <name evidence="1" type="ORF">DPM35_21940</name>
</gene>
<keyword evidence="2" id="KW-1185">Reference proteome</keyword>
<dbReference type="Proteomes" id="UP000251956">
    <property type="component" value="Unassembled WGS sequence"/>
</dbReference>
<reference evidence="1 2" key="2">
    <citation type="submission" date="2018-07" db="EMBL/GenBank/DDBJ databases">
        <title>Diversity of Mesorhizobium strains in Brazil.</title>
        <authorList>
            <person name="Helene L.C.F."/>
            <person name="Dall'Agnol R."/>
            <person name="Delamuta J.R.M."/>
            <person name="Hungria M."/>
        </authorList>
    </citation>
    <scope>NUCLEOTIDE SEQUENCE [LARGE SCALE GENOMIC DNA]</scope>
    <source>
        <strain evidence="1 2">CNPSo 3140</strain>
    </source>
</reference>
<comment type="caution">
    <text evidence="1">The sequence shown here is derived from an EMBL/GenBank/DDBJ whole genome shotgun (WGS) entry which is preliminary data.</text>
</comment>
<dbReference type="RefSeq" id="WP_112129327.1">
    <property type="nucleotide sequence ID" value="NZ_QMBQ01000006.1"/>
</dbReference>
<evidence type="ECO:0000313" key="2">
    <source>
        <dbReference type="Proteomes" id="UP000251956"/>
    </source>
</evidence>
<accession>A0A330GSH2</accession>
<organism evidence="1 2">
    <name type="scientific">Mesorhizobium atlanticum</name>
    <dbReference type="NCBI Taxonomy" id="2233532"/>
    <lineage>
        <taxon>Bacteria</taxon>
        <taxon>Pseudomonadati</taxon>
        <taxon>Pseudomonadota</taxon>
        <taxon>Alphaproteobacteria</taxon>
        <taxon>Hyphomicrobiales</taxon>
        <taxon>Phyllobacteriaceae</taxon>
        <taxon>Mesorhizobium</taxon>
    </lineage>
</organism>